<dbReference type="EMBL" id="JACIIK010000005">
    <property type="protein sequence ID" value="MBB6202218.1"/>
    <property type="molecule type" value="Genomic_DNA"/>
</dbReference>
<dbReference type="Proteomes" id="UP000518681">
    <property type="component" value="Unassembled WGS sequence"/>
</dbReference>
<gene>
    <name evidence="2" type="ORF">GGD69_003077</name>
</gene>
<reference evidence="2 3" key="1">
    <citation type="submission" date="2020-08" db="EMBL/GenBank/DDBJ databases">
        <title>Genomic Encyclopedia of Type Strains, Phase IV (KMG-V): Genome sequencing to study the core and pangenomes of soil and plant-associated prokaryotes.</title>
        <authorList>
            <person name="Whitman W."/>
        </authorList>
    </citation>
    <scope>NUCLEOTIDE SEQUENCE [LARGE SCALE GENOMIC DNA]</scope>
    <source>
        <strain evidence="2 3">SEMIA 4013</strain>
    </source>
</reference>
<organism evidence="2 3">
    <name type="scientific">Paraburkholderia fungorum</name>
    <dbReference type="NCBI Taxonomy" id="134537"/>
    <lineage>
        <taxon>Bacteria</taxon>
        <taxon>Pseudomonadati</taxon>
        <taxon>Pseudomonadota</taxon>
        <taxon>Betaproteobacteria</taxon>
        <taxon>Burkholderiales</taxon>
        <taxon>Burkholderiaceae</taxon>
        <taxon>Paraburkholderia</taxon>
    </lineage>
</organism>
<evidence type="ECO:0000256" key="1">
    <source>
        <dbReference type="SAM" id="MobiDB-lite"/>
    </source>
</evidence>
<comment type="caution">
    <text evidence="2">The sequence shown here is derived from an EMBL/GenBank/DDBJ whole genome shotgun (WGS) entry which is preliminary data.</text>
</comment>
<protein>
    <submittedName>
        <fullName evidence="2">Uncharacterized protein</fullName>
    </submittedName>
</protein>
<accession>A0AAW3UVQ2</accession>
<dbReference type="AlphaFoldDB" id="A0AAW3UVQ2"/>
<feature type="region of interest" description="Disordered" evidence="1">
    <location>
        <begin position="109"/>
        <end position="129"/>
    </location>
</feature>
<sequence>MNRRQRCKRALPYLARAPPCDLAPVAVSRQERLESTADLLAECIAGIAIEVQPVMNKGVEKATRASRCGVMDIADRIASNFLPWSAGMMPSNAVTTYTHLTFSRRHISLPRSMPKPTSCPDGALDSNGA</sequence>
<evidence type="ECO:0000313" key="3">
    <source>
        <dbReference type="Proteomes" id="UP000518681"/>
    </source>
</evidence>
<evidence type="ECO:0000313" key="2">
    <source>
        <dbReference type="EMBL" id="MBB6202218.1"/>
    </source>
</evidence>
<name>A0AAW3UVQ2_9BURK</name>
<proteinExistence type="predicted"/>